<keyword evidence="2" id="KW-1185">Reference proteome</keyword>
<comment type="caution">
    <text evidence="1">The sequence shown here is derived from an EMBL/GenBank/DDBJ whole genome shotgun (WGS) entry which is preliminary data.</text>
</comment>
<evidence type="ECO:0000313" key="2">
    <source>
        <dbReference type="Proteomes" id="UP001439008"/>
    </source>
</evidence>
<proteinExistence type="predicted"/>
<dbReference type="Proteomes" id="UP001439008">
    <property type="component" value="Unassembled WGS sequence"/>
</dbReference>
<evidence type="ECO:0008006" key="3">
    <source>
        <dbReference type="Google" id="ProtNLM"/>
    </source>
</evidence>
<name>A0ABV2ARD2_9EUKA</name>
<protein>
    <recommendedName>
        <fullName evidence="3">Ubiquitin-like domain-containing protein</fullName>
    </recommendedName>
</protein>
<accession>A0ABV2ARD2</accession>
<sequence>MAYNNNYKQHHESNSLLSFVEIDFGLPERSPSFSEPLSTSKYLFTDEKRIIDSIHKNDSAKNAPFTSAIAKNNANNLMLHIEGMGVCVLKEMPLSATFWDLYIQLASNYSNLKNRKINFSVGNRFLSNWEVSLDMAGIKEWDVIKIGY</sequence>
<evidence type="ECO:0000313" key="1">
    <source>
        <dbReference type="EMBL" id="MES1922236.1"/>
    </source>
</evidence>
<organism evidence="1 2">
    <name type="scientific">Bonamia ostreae</name>
    <dbReference type="NCBI Taxonomy" id="126728"/>
    <lineage>
        <taxon>Eukaryota</taxon>
        <taxon>Sar</taxon>
        <taxon>Rhizaria</taxon>
        <taxon>Endomyxa</taxon>
        <taxon>Ascetosporea</taxon>
        <taxon>Haplosporida</taxon>
        <taxon>Bonamia</taxon>
    </lineage>
</organism>
<reference evidence="1 2" key="1">
    <citation type="journal article" date="2024" name="BMC Biol.">
        <title>Comparative genomics of Ascetosporea gives new insight into the evolutionary basis for animal parasitism in Rhizaria.</title>
        <authorList>
            <person name="Hiltunen Thoren M."/>
            <person name="Onut-Brannstrom I."/>
            <person name="Alfjorden A."/>
            <person name="Peckova H."/>
            <person name="Swords F."/>
            <person name="Hooper C."/>
            <person name="Holzer A.S."/>
            <person name="Bass D."/>
            <person name="Burki F."/>
        </authorList>
    </citation>
    <scope>NUCLEOTIDE SEQUENCE [LARGE SCALE GENOMIC DNA]</scope>
    <source>
        <strain evidence="1">20-A016</strain>
    </source>
</reference>
<gene>
    <name evidence="1" type="ORF">MHBO_003744</name>
</gene>
<dbReference type="EMBL" id="JBDODL010002445">
    <property type="protein sequence ID" value="MES1922236.1"/>
    <property type="molecule type" value="Genomic_DNA"/>
</dbReference>